<comment type="caution">
    <text evidence="2">The sequence shown here is derived from an EMBL/GenBank/DDBJ whole genome shotgun (WGS) entry which is preliminary data.</text>
</comment>
<dbReference type="Pfam" id="PF07796">
    <property type="entry name" value="DUF1638"/>
    <property type="match status" value="1"/>
</dbReference>
<sequence>MCVMTGRKLMRLKCLACDALARIVYFCASQSPQIVDVELFRLGLHATPDELRARLQQRIDEIDADEFDGIIMAYGLCGKATSGLIAKNLPVVVPRAHDCITLFLGSRDLYQEQFENHSGTYWYTKDYIERGASSGTALSLGSGIDVNVHDVYDEYVEKYGKNNADYLMEVMGAWQSHYRRAAFIDMGVGDSSHVENQAQEEAIRRGWTFDRIAGDLVLIRRLVNGDWDNDFLVLEPGQELAMSFDDEVIKGIGEEAVADVC</sequence>
<evidence type="ECO:0000313" key="3">
    <source>
        <dbReference type="Proteomes" id="UP000230821"/>
    </source>
</evidence>
<proteinExistence type="predicted"/>
<evidence type="ECO:0000259" key="1">
    <source>
        <dbReference type="Pfam" id="PF07796"/>
    </source>
</evidence>
<accession>A0A2G6K9K7</accession>
<dbReference type="Proteomes" id="UP000230821">
    <property type="component" value="Unassembled WGS sequence"/>
</dbReference>
<reference evidence="2 3" key="1">
    <citation type="submission" date="2017-10" db="EMBL/GenBank/DDBJ databases">
        <title>Novel microbial diversity and functional potential in the marine mammal oral microbiome.</title>
        <authorList>
            <person name="Dudek N.K."/>
            <person name="Sun C.L."/>
            <person name="Burstein D."/>
            <person name="Kantor R.S."/>
            <person name="Aliaga Goltsman D.S."/>
            <person name="Bik E.M."/>
            <person name="Thomas B.C."/>
            <person name="Banfield J.F."/>
            <person name="Relman D.A."/>
        </authorList>
    </citation>
    <scope>NUCLEOTIDE SEQUENCE [LARGE SCALE GENOMIC DNA]</scope>
    <source>
        <strain evidence="2">DOLJORAL78_47_16</strain>
    </source>
</reference>
<dbReference type="InterPro" id="IPR012437">
    <property type="entry name" value="DUF1638"/>
</dbReference>
<dbReference type="AlphaFoldDB" id="A0A2G6K9K7"/>
<feature type="domain" description="DUF1638" evidence="1">
    <location>
        <begin position="41"/>
        <end position="222"/>
    </location>
</feature>
<protein>
    <recommendedName>
        <fullName evidence="1">DUF1638 domain-containing protein</fullName>
    </recommendedName>
</protein>
<organism evidence="2 3">
    <name type="scientific">candidate division KSB3 bacterium</name>
    <dbReference type="NCBI Taxonomy" id="2044937"/>
    <lineage>
        <taxon>Bacteria</taxon>
        <taxon>candidate division KSB3</taxon>
    </lineage>
</organism>
<name>A0A2G6K9K7_9BACT</name>
<dbReference type="EMBL" id="PDSK01000115">
    <property type="protein sequence ID" value="PIE32351.1"/>
    <property type="molecule type" value="Genomic_DNA"/>
</dbReference>
<gene>
    <name evidence="2" type="ORF">CSA56_15900</name>
</gene>
<evidence type="ECO:0000313" key="2">
    <source>
        <dbReference type="EMBL" id="PIE32351.1"/>
    </source>
</evidence>